<organism evidence="2 3">
    <name type="scientific">Corynebacterium ramonii</name>
    <dbReference type="NCBI Taxonomy" id="3026968"/>
    <lineage>
        <taxon>Bacteria</taxon>
        <taxon>Bacillati</taxon>
        <taxon>Actinomycetota</taxon>
        <taxon>Actinomycetes</taxon>
        <taxon>Mycobacteriales</taxon>
        <taxon>Corynebacteriaceae</taxon>
        <taxon>Corynebacterium</taxon>
    </lineage>
</organism>
<gene>
    <name evidence="2" type="ORF">CulFRC11_1765</name>
</gene>
<keyword evidence="3" id="KW-1185">Reference proteome</keyword>
<keyword evidence="1" id="KW-1133">Transmembrane helix</keyword>
<sequence>MDFSVGFLTLFTEDALLTIFTTLFLVVVLTHELPTLQTEETWVMSFQTQLMP</sequence>
<protein>
    <submittedName>
        <fullName evidence="2">Uncharacterized protein</fullName>
    </submittedName>
</protein>
<name>A0ABN4EKC7_9CORY</name>
<dbReference type="EMBL" id="CP009622">
    <property type="protein sequence ID" value="AIU33323.1"/>
    <property type="molecule type" value="Genomic_DNA"/>
</dbReference>
<keyword evidence="1" id="KW-0472">Membrane</keyword>
<dbReference type="Proteomes" id="UP000029910">
    <property type="component" value="Chromosome"/>
</dbReference>
<feature type="transmembrane region" description="Helical" evidence="1">
    <location>
        <begin position="6"/>
        <end position="29"/>
    </location>
</feature>
<keyword evidence="1" id="KW-0812">Transmembrane</keyword>
<evidence type="ECO:0000313" key="2">
    <source>
        <dbReference type="EMBL" id="AIU33323.1"/>
    </source>
</evidence>
<proteinExistence type="predicted"/>
<evidence type="ECO:0000256" key="1">
    <source>
        <dbReference type="SAM" id="Phobius"/>
    </source>
</evidence>
<reference evidence="2 3" key="1">
    <citation type="journal article" date="2015" name="Genome Announc.">
        <title>Genome Sequence of Corynebacterium ulcerans Strain FRC11.</title>
        <authorList>
            <person name="Benevides Lde J."/>
            <person name="Viana M.V."/>
            <person name="Mariano D.C."/>
            <person name="Rocha Fde S."/>
            <person name="Bagano P.C."/>
            <person name="Folador E.L."/>
            <person name="Pereira F.L."/>
            <person name="Dorella F.A."/>
            <person name="Leal C.A."/>
            <person name="Carvalho A.F."/>
            <person name="Soares Sde C."/>
            <person name="Carneiro A."/>
            <person name="Ramos R."/>
            <person name="Badell-Ocando E."/>
            <person name="Guiso N."/>
            <person name="Silva A."/>
            <person name="Figueiredo H."/>
            <person name="Azevedo V."/>
            <person name="Guimaraes L.C."/>
        </authorList>
    </citation>
    <scope>NUCLEOTIDE SEQUENCE [LARGE SCALE GENOMIC DNA]</scope>
    <source>
        <strain evidence="3">FRC0011</strain>
    </source>
</reference>
<accession>A0ABN4EKC7</accession>
<evidence type="ECO:0000313" key="3">
    <source>
        <dbReference type="Proteomes" id="UP000029910"/>
    </source>
</evidence>